<protein>
    <submittedName>
        <fullName evidence="1">Pentapeptide repeat-containing protein</fullName>
    </submittedName>
</protein>
<keyword evidence="2" id="KW-1185">Reference proteome</keyword>
<dbReference type="InterPro" id="IPR001646">
    <property type="entry name" value="5peptide_repeat"/>
</dbReference>
<accession>A0ABX7G3A6</accession>
<organism evidence="1 2">
    <name type="scientific">Shewanella litorisediminis</name>
    <dbReference type="NCBI Taxonomy" id="1173586"/>
    <lineage>
        <taxon>Bacteria</taxon>
        <taxon>Pseudomonadati</taxon>
        <taxon>Pseudomonadota</taxon>
        <taxon>Gammaproteobacteria</taxon>
        <taxon>Alteromonadales</taxon>
        <taxon>Shewanellaceae</taxon>
        <taxon>Shewanella</taxon>
    </lineage>
</organism>
<dbReference type="Proteomes" id="UP000596252">
    <property type="component" value="Chromosome"/>
</dbReference>
<dbReference type="InterPro" id="IPR052949">
    <property type="entry name" value="PA_immunity-related"/>
</dbReference>
<dbReference type="RefSeq" id="WP_203325480.1">
    <property type="nucleotide sequence ID" value="NZ_CP069213.1"/>
</dbReference>
<name>A0ABX7G3A6_9GAMM</name>
<reference evidence="1 2" key="1">
    <citation type="journal article" date="2012" name="Antonie Van Leeuwenhoek">
        <title>Shewanella litorisediminis sp. nov., a gammaproteobacterium isolated from a tidal flat sediment.</title>
        <authorList>
            <person name="Lee M.H."/>
            <person name="Yoon J.H."/>
        </authorList>
    </citation>
    <scope>NUCLEOTIDE SEQUENCE [LARGE SCALE GENOMIC DNA]</scope>
    <source>
        <strain evidence="1 2">SMK1-12</strain>
    </source>
</reference>
<dbReference type="EMBL" id="CP069213">
    <property type="protein sequence ID" value="QRH01811.1"/>
    <property type="molecule type" value="Genomic_DNA"/>
</dbReference>
<dbReference type="Pfam" id="PF13599">
    <property type="entry name" value="Pentapeptide_4"/>
    <property type="match status" value="2"/>
</dbReference>
<gene>
    <name evidence="1" type="ORF">JQC75_18525</name>
</gene>
<evidence type="ECO:0000313" key="1">
    <source>
        <dbReference type="EMBL" id="QRH01811.1"/>
    </source>
</evidence>
<dbReference type="Gene3D" id="2.160.20.80">
    <property type="entry name" value="E3 ubiquitin-protein ligase SopA"/>
    <property type="match status" value="1"/>
</dbReference>
<evidence type="ECO:0000313" key="2">
    <source>
        <dbReference type="Proteomes" id="UP000596252"/>
    </source>
</evidence>
<dbReference type="SUPFAM" id="SSF141571">
    <property type="entry name" value="Pentapeptide repeat-like"/>
    <property type="match status" value="1"/>
</dbReference>
<sequence>MDFSDGEQYFDASFKQLGLTQGRYRDIEFEDCLFSDCDFSDASFQNCRFNQCRFERCNLSLAVFSGSRLFGVTFVESKLIGVDWTRADWPGFHVDFELAFQQCILNDSSFYGLTMHQLAMTECRVQEVDFRHGDFSGASLTQCNFSGSLFVQTNLNRADFSGSEGFNINVLENSLKGARFSRFDALSLLESLGIELVDEF</sequence>
<dbReference type="PANTHER" id="PTHR42999:SF1">
    <property type="entry name" value="PENTAPEPTIDE REPEAT-CONTAINING PROTEIN"/>
    <property type="match status" value="1"/>
</dbReference>
<dbReference type="PANTHER" id="PTHR42999">
    <property type="entry name" value="ANTIBIOTIC RESISTANCE PROTEIN MCBG"/>
    <property type="match status" value="1"/>
</dbReference>
<proteinExistence type="predicted"/>